<evidence type="ECO:0000313" key="2">
    <source>
        <dbReference type="EMBL" id="CCA23725.1"/>
    </source>
</evidence>
<dbReference type="HOGENOM" id="CLU_3036358_0_0_1"/>
<organism evidence="1">
    <name type="scientific">Albugo laibachii Nc14</name>
    <dbReference type="NCBI Taxonomy" id="890382"/>
    <lineage>
        <taxon>Eukaryota</taxon>
        <taxon>Sar</taxon>
        <taxon>Stramenopiles</taxon>
        <taxon>Oomycota</taxon>
        <taxon>Peronosporomycetes</taxon>
        <taxon>Albuginales</taxon>
        <taxon>Albuginaceae</taxon>
        <taxon>Albugo</taxon>
    </lineage>
</organism>
<name>F0WHP4_9STRA</name>
<reference evidence="1" key="2">
    <citation type="submission" date="2011-02" db="EMBL/GenBank/DDBJ databases">
        <authorList>
            <person name="MacLean D."/>
        </authorList>
    </citation>
    <scope>NUCLEOTIDE SEQUENCE</scope>
</reference>
<dbReference type="AlphaFoldDB" id="F0WHP4"/>
<accession>F0WHP4</accession>
<evidence type="ECO:0000313" key="1">
    <source>
        <dbReference type="EMBL" id="CCA20769.1"/>
    </source>
</evidence>
<sequence>MEGKRVHGRHAIKWKKSVQRFNRLEEFCKGVDIQVLDKVGSSYRKMDHRSRMRMM</sequence>
<proteinExistence type="predicted"/>
<protein>
    <submittedName>
        <fullName evidence="1">AlNc14C103G6101 protein</fullName>
    </submittedName>
    <submittedName>
        <fullName evidence="2">AlNc14C204G8775 protein</fullName>
    </submittedName>
</protein>
<dbReference type="EMBL" id="FR824249">
    <property type="protein sequence ID" value="CCA23725.1"/>
    <property type="molecule type" value="Genomic_DNA"/>
</dbReference>
<dbReference type="EMBL" id="FR824148">
    <property type="protein sequence ID" value="CCA20769.1"/>
    <property type="molecule type" value="Genomic_DNA"/>
</dbReference>
<gene>
    <name evidence="1" type="primary">AlNc14C103G6101</name>
    <name evidence="2" type="synonym">AlNc14C204G8775</name>
    <name evidence="1" type="ORF">ALNC14_069120</name>
    <name evidence="2" type="ORF">ALNC14_098690</name>
</gene>
<reference evidence="1" key="1">
    <citation type="journal article" date="2011" name="PLoS Biol.">
        <title>Gene gain and loss during evolution of obligate parasitism in the white rust pathogen of Arabidopsis thaliana.</title>
        <authorList>
            <person name="Kemen E."/>
            <person name="Gardiner A."/>
            <person name="Schultz-Larsen T."/>
            <person name="Kemen A.C."/>
            <person name="Balmuth A.L."/>
            <person name="Robert-Seilaniantz A."/>
            <person name="Bailey K."/>
            <person name="Holub E."/>
            <person name="Studholme D.J."/>
            <person name="Maclean D."/>
            <person name="Jones J.D."/>
        </authorList>
    </citation>
    <scope>NUCLEOTIDE SEQUENCE</scope>
</reference>